<protein>
    <submittedName>
        <fullName evidence="2">Uncharacterized protein</fullName>
    </submittedName>
</protein>
<dbReference type="RefSeq" id="WP_154424092.1">
    <property type="nucleotide sequence ID" value="NZ_VUNN01000001.1"/>
</dbReference>
<dbReference type="Proteomes" id="UP000460549">
    <property type="component" value="Unassembled WGS sequence"/>
</dbReference>
<evidence type="ECO:0000256" key="1">
    <source>
        <dbReference type="SAM" id="SignalP"/>
    </source>
</evidence>
<name>A0A7X2PAA9_9SPIO</name>
<keyword evidence="3" id="KW-1185">Reference proteome</keyword>
<proteinExistence type="predicted"/>
<reference evidence="2 3" key="1">
    <citation type="submission" date="2019-08" db="EMBL/GenBank/DDBJ databases">
        <title>In-depth cultivation of the pig gut microbiome towards novel bacterial diversity and tailored functional studies.</title>
        <authorList>
            <person name="Wylensek D."/>
            <person name="Hitch T.C.A."/>
            <person name="Clavel T."/>
        </authorList>
    </citation>
    <scope>NUCLEOTIDE SEQUENCE [LARGE SCALE GENOMIC DNA]</scope>
    <source>
        <strain evidence="2 3">NM-380-WT-3C1</strain>
    </source>
</reference>
<evidence type="ECO:0000313" key="2">
    <source>
        <dbReference type="EMBL" id="MSU05189.1"/>
    </source>
</evidence>
<gene>
    <name evidence="2" type="ORF">FYJ80_00110</name>
</gene>
<comment type="caution">
    <text evidence="2">The sequence shown here is derived from an EMBL/GenBank/DDBJ whole genome shotgun (WGS) entry which is preliminary data.</text>
</comment>
<evidence type="ECO:0000313" key="3">
    <source>
        <dbReference type="Proteomes" id="UP000460549"/>
    </source>
</evidence>
<feature type="chain" id="PRO_5030837433" evidence="1">
    <location>
        <begin position="23"/>
        <end position="168"/>
    </location>
</feature>
<dbReference type="AlphaFoldDB" id="A0A7X2PAA9"/>
<accession>A0A7X2PAA9</accession>
<sequence>MKKLVLLLVISICLLSSLNAFSLGYGVSTSGNAGALKSASVNLKGLCDFTSSRRALLTVDAGFGFNNSLTFGLNNIDIKLSAYPVVFSKHIFSFMFINSMAYAPGLGVGVMFDRDLNHYYTVNLDLIHLYDTQYVYDFLSPMIYFDKEFKYAGWGVELFSMSILFGGR</sequence>
<keyword evidence="1" id="KW-0732">Signal</keyword>
<organism evidence="2 3">
    <name type="scientific">Bullifex porci</name>
    <dbReference type="NCBI Taxonomy" id="2606638"/>
    <lineage>
        <taxon>Bacteria</taxon>
        <taxon>Pseudomonadati</taxon>
        <taxon>Spirochaetota</taxon>
        <taxon>Spirochaetia</taxon>
        <taxon>Spirochaetales</taxon>
        <taxon>Spirochaetaceae</taxon>
        <taxon>Bullifex</taxon>
    </lineage>
</organism>
<dbReference type="EMBL" id="VUNN01000001">
    <property type="protein sequence ID" value="MSU05189.1"/>
    <property type="molecule type" value="Genomic_DNA"/>
</dbReference>
<feature type="signal peptide" evidence="1">
    <location>
        <begin position="1"/>
        <end position="22"/>
    </location>
</feature>